<dbReference type="InterPro" id="IPR001497">
    <property type="entry name" value="MethylDNA_cys_MeTrfase_AS"/>
</dbReference>
<dbReference type="GO" id="GO:0032259">
    <property type="term" value="P:methylation"/>
    <property type="evidence" value="ECO:0007669"/>
    <property type="project" value="UniProtKB-KW"/>
</dbReference>
<dbReference type="PROSITE" id="PS00374">
    <property type="entry name" value="MGMT"/>
    <property type="match status" value="1"/>
</dbReference>
<proteinExistence type="inferred from homology"/>
<organism evidence="12 13">
    <name type="scientific">Nanoarchaeum equitans (strain Kin4-M)</name>
    <dbReference type="NCBI Taxonomy" id="228908"/>
    <lineage>
        <taxon>Archaea</taxon>
        <taxon>Nanobdellota</taxon>
        <taxon>Candidatus Nanoarchaeia</taxon>
        <taxon>Nanoarchaeales</taxon>
        <taxon>Nanoarchaeaceae</taxon>
        <taxon>Nanoarchaeum</taxon>
    </lineage>
</organism>
<dbReference type="GO" id="GO:0006281">
    <property type="term" value="P:DNA repair"/>
    <property type="evidence" value="ECO:0007669"/>
    <property type="project" value="UniProtKB-KW"/>
</dbReference>
<dbReference type="PANTHER" id="PTHR46460:SF1">
    <property type="entry name" value="METHYLATED-DNA--PROTEIN-CYSTEINE METHYLTRANSFERASE"/>
    <property type="match status" value="1"/>
</dbReference>
<reference evidence="12 13" key="1">
    <citation type="journal article" date="2003" name="Proc. Natl. Acad. Sci. U.S.A.">
        <title>The genome of Nanoarchaeum equitans: insights into early archaeal evolution and derived parasitism.</title>
        <authorList>
            <person name="Waters E."/>
            <person name="Hohn M.J."/>
            <person name="Ahel I."/>
            <person name="Graham D.E."/>
            <person name="Adams M.D."/>
            <person name="Barnstead M."/>
            <person name="Beeson K.Y."/>
            <person name="Bibbs L."/>
            <person name="Bolanos R."/>
            <person name="Keller M."/>
            <person name="Kretz K."/>
            <person name="Lin X."/>
            <person name="Mathur E."/>
            <person name="Ni J."/>
            <person name="Podar M."/>
            <person name="Richardson T."/>
            <person name="Sutton G.G."/>
            <person name="Simon M."/>
            <person name="Soll D."/>
            <person name="Stetter K.O."/>
            <person name="Short J.M."/>
            <person name="Noordewier M."/>
        </authorList>
    </citation>
    <scope>NUCLEOTIDE SEQUENCE [LARGE SCALE GENOMIC DNA]</scope>
    <source>
        <strain evidence="12 13">Kin4-M</strain>
    </source>
</reference>
<comment type="function">
    <text evidence="2">Involved in the cellular defense against the biological effects of O6-methylguanine (O6-MeG) and O4-methylthymine (O4-MeT) in DNA. Repairs the methylated nucleobase in DNA by stoichiometrically transferring the methyl group to a cysteine residue in the enzyme. This is a suicide reaction: the enzyme is irreversibly inactivated.</text>
</comment>
<evidence type="ECO:0000256" key="7">
    <source>
        <dbReference type="ARBA" id="ARBA00022679"/>
    </source>
</evidence>
<name>Q74MF8_NANEQ</name>
<dbReference type="EnsemblBacteria" id="AAR38861">
    <property type="protein sequence ID" value="AAR38861"/>
    <property type="gene ID" value="NEQ007"/>
</dbReference>
<dbReference type="Proteomes" id="UP000000578">
    <property type="component" value="Chromosome"/>
</dbReference>
<evidence type="ECO:0000256" key="10">
    <source>
        <dbReference type="ARBA" id="ARBA00049348"/>
    </source>
</evidence>
<dbReference type="SUPFAM" id="SSF46767">
    <property type="entry name" value="Methylated DNA-protein cysteine methyltransferase, C-terminal domain"/>
    <property type="match status" value="1"/>
</dbReference>
<dbReference type="HOGENOM" id="CLU_1870781_0_0_2"/>
<evidence type="ECO:0000256" key="4">
    <source>
        <dbReference type="ARBA" id="ARBA00011918"/>
    </source>
</evidence>
<dbReference type="InterPro" id="IPR036217">
    <property type="entry name" value="MethylDNA_cys_MeTrfase_DNAb"/>
</dbReference>
<evidence type="ECO:0000259" key="11">
    <source>
        <dbReference type="Pfam" id="PF01035"/>
    </source>
</evidence>
<dbReference type="BioCyc" id="NEQU228908:GJB6-7-MONOMER"/>
<dbReference type="InterPro" id="IPR036388">
    <property type="entry name" value="WH-like_DNA-bd_sf"/>
</dbReference>
<evidence type="ECO:0000256" key="8">
    <source>
        <dbReference type="ARBA" id="ARBA00022763"/>
    </source>
</evidence>
<dbReference type="CDD" id="cd06445">
    <property type="entry name" value="ATase"/>
    <property type="match status" value="1"/>
</dbReference>
<keyword evidence="13" id="KW-1185">Reference proteome</keyword>
<keyword evidence="7" id="KW-0808">Transferase</keyword>
<dbReference type="Pfam" id="PF01035">
    <property type="entry name" value="DNA_binding_1"/>
    <property type="match status" value="1"/>
</dbReference>
<evidence type="ECO:0000256" key="3">
    <source>
        <dbReference type="ARBA" id="ARBA00008711"/>
    </source>
</evidence>
<evidence type="ECO:0000256" key="6">
    <source>
        <dbReference type="ARBA" id="ARBA00022603"/>
    </source>
</evidence>
<protein>
    <recommendedName>
        <fullName evidence="5">Methylated-DNA--protein-cysteine methyltransferase</fullName>
        <ecNumber evidence="4">2.1.1.63</ecNumber>
    </recommendedName>
</protein>
<evidence type="ECO:0000256" key="9">
    <source>
        <dbReference type="ARBA" id="ARBA00023204"/>
    </source>
</evidence>
<dbReference type="EMBL" id="AE017199">
    <property type="protein sequence ID" value="AAR38861.1"/>
    <property type="molecule type" value="Genomic_DNA"/>
</dbReference>
<sequence>MQYKVFCYYRPFLAIIKNNKIVEVKTTNKKCEISLDKLLEMYEPNLYYPYNLLYEYMKEKRLYFYKELANLLKMHPRKIGLILKKNPLPIIIPCHRVIKSNYNIGGYKFGIELKKYLLIQEKLCSEIKNGYCKPKA</sequence>
<gene>
    <name evidence="12" type="ordered locus">NEQ007</name>
</gene>
<evidence type="ECO:0000313" key="12">
    <source>
        <dbReference type="EMBL" id="AAR38861.1"/>
    </source>
</evidence>
<dbReference type="KEGG" id="neq:NEQ007"/>
<dbReference type="InterPro" id="IPR014048">
    <property type="entry name" value="MethylDNA_cys_MeTrfase_DNA-bd"/>
</dbReference>
<keyword evidence="8" id="KW-0227">DNA damage</keyword>
<evidence type="ECO:0000256" key="1">
    <source>
        <dbReference type="ARBA" id="ARBA00001286"/>
    </source>
</evidence>
<evidence type="ECO:0000256" key="5">
    <source>
        <dbReference type="ARBA" id="ARBA00015377"/>
    </source>
</evidence>
<keyword evidence="6" id="KW-0489">Methyltransferase</keyword>
<dbReference type="GO" id="GO:0003908">
    <property type="term" value="F:methylated-DNA-[protein]-cysteine S-methyltransferase activity"/>
    <property type="evidence" value="ECO:0007669"/>
    <property type="project" value="UniProtKB-EC"/>
</dbReference>
<evidence type="ECO:0000313" key="13">
    <source>
        <dbReference type="Proteomes" id="UP000000578"/>
    </source>
</evidence>
<accession>Q74MF8</accession>
<comment type="catalytic activity">
    <reaction evidence="10">
        <text>a 6-O-methyl-2'-deoxyguanosine in DNA + L-cysteinyl-[protein] = S-methyl-L-cysteinyl-[protein] + a 2'-deoxyguanosine in DNA</text>
        <dbReference type="Rhea" id="RHEA:24000"/>
        <dbReference type="Rhea" id="RHEA-COMP:10131"/>
        <dbReference type="Rhea" id="RHEA-COMP:10132"/>
        <dbReference type="Rhea" id="RHEA-COMP:11367"/>
        <dbReference type="Rhea" id="RHEA-COMP:11368"/>
        <dbReference type="ChEBI" id="CHEBI:29950"/>
        <dbReference type="ChEBI" id="CHEBI:82612"/>
        <dbReference type="ChEBI" id="CHEBI:85445"/>
        <dbReference type="ChEBI" id="CHEBI:85448"/>
        <dbReference type="EC" id="2.1.1.63"/>
    </reaction>
</comment>
<keyword evidence="9" id="KW-0234">DNA repair</keyword>
<comment type="catalytic activity">
    <reaction evidence="1">
        <text>a 4-O-methyl-thymidine in DNA + L-cysteinyl-[protein] = a thymidine in DNA + S-methyl-L-cysteinyl-[protein]</text>
        <dbReference type="Rhea" id="RHEA:53428"/>
        <dbReference type="Rhea" id="RHEA-COMP:10131"/>
        <dbReference type="Rhea" id="RHEA-COMP:10132"/>
        <dbReference type="Rhea" id="RHEA-COMP:13555"/>
        <dbReference type="Rhea" id="RHEA-COMP:13556"/>
        <dbReference type="ChEBI" id="CHEBI:29950"/>
        <dbReference type="ChEBI" id="CHEBI:82612"/>
        <dbReference type="ChEBI" id="CHEBI:137386"/>
        <dbReference type="ChEBI" id="CHEBI:137387"/>
        <dbReference type="EC" id="2.1.1.63"/>
    </reaction>
</comment>
<dbReference type="PATRIC" id="fig|228908.8.peg.5"/>
<evidence type="ECO:0000256" key="2">
    <source>
        <dbReference type="ARBA" id="ARBA00003317"/>
    </source>
</evidence>
<comment type="similarity">
    <text evidence="3">Belongs to the MGMT family.</text>
</comment>
<dbReference type="PANTHER" id="PTHR46460">
    <property type="entry name" value="METHYLATED-DNA--PROTEIN-CYSTEINE METHYLTRANSFERASE"/>
    <property type="match status" value="1"/>
</dbReference>
<dbReference type="STRING" id="228908.NEQ007"/>
<dbReference type="AlphaFoldDB" id="Q74MF8"/>
<dbReference type="EC" id="2.1.1.63" evidence="4"/>
<dbReference type="Gene3D" id="1.10.10.10">
    <property type="entry name" value="Winged helix-like DNA-binding domain superfamily/Winged helix DNA-binding domain"/>
    <property type="match status" value="1"/>
</dbReference>
<feature type="domain" description="Methylated-DNA-[protein]-cysteine S-methyltransferase DNA binding" evidence="11">
    <location>
        <begin position="62"/>
        <end position="122"/>
    </location>
</feature>
<dbReference type="NCBIfam" id="TIGR00589">
    <property type="entry name" value="ogt"/>
    <property type="match status" value="1"/>
</dbReference>